<evidence type="ECO:0000313" key="2">
    <source>
        <dbReference type="EMBL" id="HIZ23837.1"/>
    </source>
</evidence>
<evidence type="ECO:0000313" key="3">
    <source>
        <dbReference type="Proteomes" id="UP000824041"/>
    </source>
</evidence>
<sequence>MKKNRFLRVLLILLLVLLMLTGTRAIGLWNENGFDLDSVRRFFNMEPREVAELRKQEIPQTDEGHQEYYFKLLDEEEQRGYREMLDGVRKRKEEFYLSISSDDKVDRAYHALLKDHPELYWIHNRKQVYKTTFSKGDYCLFAPGYTYTSQEMEEIDQAMEQAYQEVLSMLPEDASEYEKARVVYTYLIDSVDYVVSEDDQSIAGAFWKHKAVCAGYAGGVQYLLERLGVTCIYVEGSARGSDEGHAWNIVQLDGQYYYLDATNGDQPEFLEGDAVSMEEHKTIIYDYLCPFPDEYEQNYTPSEEFPVPDVQAGDKNFYVLNQGCFASYSFQELYDYCCMRLNNGAAVVRFKFTSQEAFDAAYTEWIQNGQIQALAQYYMELYQINQVEYHYGILEDLKTMYFMF</sequence>
<proteinExistence type="predicted"/>
<dbReference type="Gene3D" id="3.10.620.30">
    <property type="match status" value="1"/>
</dbReference>
<dbReference type="GO" id="GO:0005737">
    <property type="term" value="C:cytoplasm"/>
    <property type="evidence" value="ECO:0007669"/>
    <property type="project" value="TreeGrafter"/>
</dbReference>
<name>A0A9D2IVC7_9FIRM</name>
<dbReference type="InterPro" id="IPR038765">
    <property type="entry name" value="Papain-like_cys_pep_sf"/>
</dbReference>
<dbReference type="Proteomes" id="UP000824041">
    <property type="component" value="Unassembled WGS sequence"/>
</dbReference>
<dbReference type="AlphaFoldDB" id="A0A9D2IVC7"/>
<dbReference type="InterPro" id="IPR002931">
    <property type="entry name" value="Transglutaminase-like"/>
</dbReference>
<dbReference type="PANTHER" id="PTHR46333:SF2">
    <property type="entry name" value="CYTOKINESIS PROTEIN 3"/>
    <property type="match status" value="1"/>
</dbReference>
<dbReference type="EMBL" id="DXBU01000188">
    <property type="protein sequence ID" value="HIZ23837.1"/>
    <property type="molecule type" value="Genomic_DNA"/>
</dbReference>
<protein>
    <submittedName>
        <fullName evidence="2">Transglutaminase-like superfamily</fullName>
    </submittedName>
</protein>
<comment type="caution">
    <text evidence="2">The sequence shown here is derived from an EMBL/GenBank/DDBJ whole genome shotgun (WGS) entry which is preliminary data.</text>
</comment>
<organism evidence="2 3">
    <name type="scientific">Candidatus Blautia faecigallinarum</name>
    <dbReference type="NCBI Taxonomy" id="2838488"/>
    <lineage>
        <taxon>Bacteria</taxon>
        <taxon>Bacillati</taxon>
        <taxon>Bacillota</taxon>
        <taxon>Clostridia</taxon>
        <taxon>Lachnospirales</taxon>
        <taxon>Lachnospiraceae</taxon>
        <taxon>Blautia</taxon>
    </lineage>
</organism>
<evidence type="ECO:0000259" key="1">
    <source>
        <dbReference type="Pfam" id="PF01841"/>
    </source>
</evidence>
<dbReference type="PANTHER" id="PTHR46333">
    <property type="entry name" value="CYTOKINESIS PROTEIN 3"/>
    <property type="match status" value="1"/>
</dbReference>
<reference evidence="2" key="2">
    <citation type="submission" date="2021-04" db="EMBL/GenBank/DDBJ databases">
        <authorList>
            <person name="Gilroy R."/>
        </authorList>
    </citation>
    <scope>NUCLEOTIDE SEQUENCE</scope>
    <source>
        <strain evidence="2">14324</strain>
    </source>
</reference>
<dbReference type="Pfam" id="PF01841">
    <property type="entry name" value="Transglut_core"/>
    <property type="match status" value="1"/>
</dbReference>
<dbReference type="SUPFAM" id="SSF54001">
    <property type="entry name" value="Cysteine proteinases"/>
    <property type="match status" value="1"/>
</dbReference>
<reference evidence="2" key="1">
    <citation type="journal article" date="2021" name="PeerJ">
        <title>Extensive microbial diversity within the chicken gut microbiome revealed by metagenomics and culture.</title>
        <authorList>
            <person name="Gilroy R."/>
            <person name="Ravi A."/>
            <person name="Getino M."/>
            <person name="Pursley I."/>
            <person name="Horton D.L."/>
            <person name="Alikhan N.F."/>
            <person name="Baker D."/>
            <person name="Gharbi K."/>
            <person name="Hall N."/>
            <person name="Watson M."/>
            <person name="Adriaenssens E.M."/>
            <person name="Foster-Nyarko E."/>
            <person name="Jarju S."/>
            <person name="Secka A."/>
            <person name="Antonio M."/>
            <person name="Oren A."/>
            <person name="Chaudhuri R.R."/>
            <person name="La Ragione R."/>
            <person name="Hildebrand F."/>
            <person name="Pallen M.J."/>
        </authorList>
    </citation>
    <scope>NUCLEOTIDE SEQUENCE</scope>
    <source>
        <strain evidence="2">14324</strain>
    </source>
</reference>
<feature type="domain" description="Transglutaminase-like" evidence="1">
    <location>
        <begin position="174"/>
        <end position="261"/>
    </location>
</feature>
<gene>
    <name evidence="2" type="ORF">IAA21_13805</name>
</gene>
<dbReference type="InterPro" id="IPR052557">
    <property type="entry name" value="CAP/Cytokinesis_protein"/>
</dbReference>
<accession>A0A9D2IVC7</accession>